<comment type="similarity">
    <text evidence="2">Belongs to the ABC transporter superfamily. ABCC family. Conjugate transporter (TC 3.A.1.208) subfamily.</text>
</comment>
<evidence type="ECO:0000256" key="3">
    <source>
        <dbReference type="ARBA" id="ARBA00022448"/>
    </source>
</evidence>
<feature type="domain" description="ABC transporter" evidence="13">
    <location>
        <begin position="1037"/>
        <end position="1263"/>
    </location>
</feature>
<dbReference type="InterPro" id="IPR003439">
    <property type="entry name" value="ABC_transporter-like_ATP-bd"/>
</dbReference>
<dbReference type="Pfam" id="PF00664">
    <property type="entry name" value="ABC_membrane"/>
    <property type="match status" value="2"/>
</dbReference>
<dbReference type="FunFam" id="3.40.50.300:FF:002145">
    <property type="entry name" value="ABC transporter (MsbA subfamily)"/>
    <property type="match status" value="1"/>
</dbReference>
<dbReference type="OrthoDB" id="6500128at2759"/>
<dbReference type="GO" id="GO:0016887">
    <property type="term" value="F:ATP hydrolysis activity"/>
    <property type="evidence" value="ECO:0007669"/>
    <property type="project" value="InterPro"/>
</dbReference>
<evidence type="ECO:0000256" key="11">
    <source>
        <dbReference type="ARBA" id="ARBA00023180"/>
    </source>
</evidence>
<evidence type="ECO:0000256" key="5">
    <source>
        <dbReference type="ARBA" id="ARBA00022692"/>
    </source>
</evidence>
<evidence type="ECO:0000256" key="7">
    <source>
        <dbReference type="ARBA" id="ARBA00022741"/>
    </source>
</evidence>
<dbReference type="InterPro" id="IPR036640">
    <property type="entry name" value="ABC1_TM_sf"/>
</dbReference>
<evidence type="ECO:0000256" key="9">
    <source>
        <dbReference type="ARBA" id="ARBA00022989"/>
    </source>
</evidence>
<keyword evidence="7" id="KW-0547">Nucleotide-binding</keyword>
<dbReference type="GeneID" id="75830926"/>
<dbReference type="EMBL" id="JAGIXG020000008">
    <property type="protein sequence ID" value="KAI6783411.1"/>
    <property type="molecule type" value="Genomic_DNA"/>
</dbReference>
<comment type="caution">
    <text evidence="15">The sequence shown here is derived from an EMBL/GenBank/DDBJ whole genome shotgun (WGS) entry which is preliminary data.</text>
</comment>
<dbReference type="CDD" id="cd18604">
    <property type="entry name" value="ABC_6TM_VMR1_D2_like"/>
    <property type="match status" value="1"/>
</dbReference>
<keyword evidence="5 12" id="KW-0812">Transmembrane</keyword>
<dbReference type="SUPFAM" id="SSF52540">
    <property type="entry name" value="P-loop containing nucleoside triphosphate hydrolases"/>
    <property type="match status" value="2"/>
</dbReference>
<dbReference type="GO" id="GO:0005886">
    <property type="term" value="C:plasma membrane"/>
    <property type="evidence" value="ECO:0007669"/>
    <property type="project" value="UniProtKB-SubCell"/>
</dbReference>
<dbReference type="CDD" id="cd03244">
    <property type="entry name" value="ABCC_MRP_domain2"/>
    <property type="match status" value="1"/>
</dbReference>
<reference evidence="15" key="2">
    <citation type="submission" date="2022-07" db="EMBL/GenBank/DDBJ databases">
        <authorList>
            <person name="Goncalves M.F.M."/>
            <person name="Hilario S."/>
            <person name="Van De Peer Y."/>
            <person name="Esteves A.C."/>
            <person name="Alves A."/>
        </authorList>
    </citation>
    <scope>NUCLEOTIDE SEQUENCE</scope>
    <source>
        <strain evidence="15">MUM 19.33</strain>
    </source>
</reference>
<gene>
    <name evidence="15" type="ORF">J7T54_004438</name>
</gene>
<feature type="transmembrane region" description="Helical" evidence="12">
    <location>
        <begin position="750"/>
        <end position="771"/>
    </location>
</feature>
<feature type="transmembrane region" description="Helical" evidence="12">
    <location>
        <begin position="708"/>
        <end position="730"/>
    </location>
</feature>
<dbReference type="InterPro" id="IPR050173">
    <property type="entry name" value="ABC_transporter_C-like"/>
</dbReference>
<dbReference type="InterPro" id="IPR003593">
    <property type="entry name" value="AAA+_ATPase"/>
</dbReference>
<keyword evidence="16" id="KW-1185">Reference proteome</keyword>
<proteinExistence type="inferred from homology"/>
<dbReference type="Gene3D" id="1.20.1560.10">
    <property type="entry name" value="ABC transporter type 1, transmembrane domain"/>
    <property type="match status" value="2"/>
</dbReference>
<evidence type="ECO:0000256" key="2">
    <source>
        <dbReference type="ARBA" id="ARBA00009726"/>
    </source>
</evidence>
<feature type="domain" description="ABC transmembrane type-1" evidence="14">
    <location>
        <begin position="234"/>
        <end position="511"/>
    </location>
</feature>
<dbReference type="PANTHER" id="PTHR24223">
    <property type="entry name" value="ATP-BINDING CASSETTE SUB-FAMILY C"/>
    <property type="match status" value="1"/>
</dbReference>
<evidence type="ECO:0000259" key="13">
    <source>
        <dbReference type="PROSITE" id="PS50893"/>
    </source>
</evidence>
<keyword evidence="11" id="KW-0325">Glycoprotein</keyword>
<keyword evidence="8 15" id="KW-0067">ATP-binding</keyword>
<dbReference type="PANTHER" id="PTHR24223:SF356">
    <property type="entry name" value="ATP-BINDING CASSETTE TRANSPORTER ABC4"/>
    <property type="match status" value="1"/>
</dbReference>
<evidence type="ECO:0000313" key="15">
    <source>
        <dbReference type="EMBL" id="KAI6783411.1"/>
    </source>
</evidence>
<feature type="transmembrane region" description="Helical" evidence="12">
    <location>
        <begin position="372"/>
        <end position="392"/>
    </location>
</feature>
<dbReference type="FunFam" id="1.20.1560.10:FF:000013">
    <property type="entry name" value="ABC transporter C family member 2"/>
    <property type="match status" value="1"/>
</dbReference>
<keyword evidence="10 12" id="KW-0472">Membrane</keyword>
<dbReference type="PROSITE" id="PS50893">
    <property type="entry name" value="ABC_TRANSPORTER_2"/>
    <property type="match status" value="2"/>
</dbReference>
<evidence type="ECO:0000256" key="1">
    <source>
        <dbReference type="ARBA" id="ARBA00004651"/>
    </source>
</evidence>
<dbReference type="SMART" id="SM00382">
    <property type="entry name" value="AAA"/>
    <property type="match status" value="2"/>
</dbReference>
<organism evidence="15 16">
    <name type="scientific">Emericellopsis cladophorae</name>
    <dbReference type="NCBI Taxonomy" id="2686198"/>
    <lineage>
        <taxon>Eukaryota</taxon>
        <taxon>Fungi</taxon>
        <taxon>Dikarya</taxon>
        <taxon>Ascomycota</taxon>
        <taxon>Pezizomycotina</taxon>
        <taxon>Sordariomycetes</taxon>
        <taxon>Hypocreomycetidae</taxon>
        <taxon>Hypocreales</taxon>
        <taxon>Bionectriaceae</taxon>
        <taxon>Emericellopsis</taxon>
    </lineage>
</organism>
<reference evidence="15" key="1">
    <citation type="journal article" date="2021" name="J Fungi (Basel)">
        <title>Genomic and Metabolomic Analyses of the Marine Fungus Emericellopsis cladophorae: Insights into Saltwater Adaptability Mechanisms and Its Biosynthetic Potential.</title>
        <authorList>
            <person name="Goncalves M.F.M."/>
            <person name="Hilario S."/>
            <person name="Van de Peer Y."/>
            <person name="Esteves A.C."/>
            <person name="Alves A."/>
        </authorList>
    </citation>
    <scope>NUCLEOTIDE SEQUENCE</scope>
    <source>
        <strain evidence="15">MUM 19.33</strain>
    </source>
</reference>
<name>A0A9Q0BFY2_9HYPO</name>
<evidence type="ECO:0000256" key="8">
    <source>
        <dbReference type="ARBA" id="ARBA00022840"/>
    </source>
</evidence>
<evidence type="ECO:0000256" key="12">
    <source>
        <dbReference type="SAM" id="Phobius"/>
    </source>
</evidence>
<dbReference type="Proteomes" id="UP001055219">
    <property type="component" value="Unassembled WGS sequence"/>
</dbReference>
<keyword evidence="4" id="KW-1003">Cell membrane</keyword>
<dbReference type="GO" id="GO:0005737">
    <property type="term" value="C:cytoplasm"/>
    <property type="evidence" value="ECO:0007669"/>
    <property type="project" value="UniProtKB-ARBA"/>
</dbReference>
<comment type="subcellular location">
    <subcellularLocation>
        <location evidence="1">Cell membrane</location>
        <topology evidence="1">Multi-pass membrane protein</topology>
    </subcellularLocation>
</comment>
<sequence length="1308" mass="144460">MSLPHRAWYISKSGWPHAAIALTAVLWAAASRLSQPGAQSHSRTLLMVWKYELPIQATRIAPIALLAVAHAYRDAAILAYGLTLGLARHAGSPARRRSSLHQVNFVYTAVFCLHLAARYLPCLRRDTHCHHSPVVTVATVFLALHVVLIAVTPHRLSGSSSPEEECSLLGSCTYAWLDPVIWKGVTKRLDMSGMPALPWYNDPKLLFRRLQSARRVSRNTFRAILRFQGRHIMLMAAWSMAAQCFDNVAPFSMFKLLEYLADPDAAVYKPGVWLALVFLGPVARSLCHQQYIFNSTRLVVRVKSAMTQELYSVALSSMQADTSTGRLLTLMAADIDGFLRARSSVMALAGISTGTLISFVGMYRMFGWPSLVGMAILLLAIPVSVWLGRHIFKRQRLARKAQDSRISLIAEYLSSIRVVKYFAWEEYINAQVGARRADEQKDLWRVAVLQALANQITQIFPFLALLIMFGLHVGLQNKPLTASIAFTTLYLVRNLRRNILQASQVARNVAGALVSLERLDEYFDTAVLKPRLPQGPLRMQNATVRRHELDPGLKDVSIDFVEGGLNVVSGNSGSGKTTLLLAILGEIQLMQGSITAPEDIAYAPQTSWLQNLSIKANIVFGVEFDQPWYNRIVDACRLRMDLAGLPEGENTLVGENGASLSGGQKARVALARALYSRAPLLLLDDIFSALDAKTAAVLHYMRYFGHPLFTVVCLACLAGCGLLTFVSAYWLSIWVEAYRHQGHVNAAYYLGIYAALTVSEIALFASLIILFEWGGWRAARMLHGEFIGAVTRVSLSWYRTIPVGRVTNRFAGDMASIDNSLSSVLRLSLESLSQLFFRLAAVSSIMPIFMLPALCTSLCGIVVAEMYTRTAVIVKRLTSSSQSPVFSQFADTLAGMSVIRARAGMARSFQEALAQKMSIYSRAFETSLDCNRWVAVRVDFITSLVVLLAGIIAISKAGVIGAGLVGFSLSNANDLSTTILVLVRSLNDLEVEMQSFHRVREYVKLVPEEQDDKPYPEEGLYSDGPCVPRDWPSSGEVEFRNVTVRYCEDGPDILKDVNLKFRPGERVAIVGRTGSGKSTILYDGLDITKVPRQRLRRALTVIPQEAVLFTGTVGSNMDPSGQTSADALQRVLDYCHSVASFDDAEAESAIQLDTAVQAGGENFSHGQRQVLSLCRAILRHNRLMLFDEATANMDYVTDEGIQQILRAELGKESERTLVTVAHRLRTVIDYDQVVVMGAGRVVEVGSPRELFAAKGPFHEMIQHSGERHMLEEFLRKQQGQDGVGQEEAFSFGCDSITDSPTLSFPTLP</sequence>
<accession>A0A9Q0BFY2</accession>
<protein>
    <submittedName>
        <fullName evidence="15">ATP-binding cassette transporter abc4</fullName>
    </submittedName>
</protein>
<dbReference type="GO" id="GO:0140359">
    <property type="term" value="F:ABC-type transporter activity"/>
    <property type="evidence" value="ECO:0007669"/>
    <property type="project" value="InterPro"/>
</dbReference>
<dbReference type="Pfam" id="PF00005">
    <property type="entry name" value="ABC_tran"/>
    <property type="match status" value="2"/>
</dbReference>
<dbReference type="InterPro" id="IPR017871">
    <property type="entry name" value="ABC_transporter-like_CS"/>
</dbReference>
<evidence type="ECO:0000256" key="6">
    <source>
        <dbReference type="ARBA" id="ARBA00022737"/>
    </source>
</evidence>
<dbReference type="CDD" id="cd18596">
    <property type="entry name" value="ABC_6TM_VMR1_D1_like"/>
    <property type="match status" value="1"/>
</dbReference>
<dbReference type="GO" id="GO:0005524">
    <property type="term" value="F:ATP binding"/>
    <property type="evidence" value="ECO:0007669"/>
    <property type="project" value="UniProtKB-KW"/>
</dbReference>
<evidence type="ECO:0000259" key="14">
    <source>
        <dbReference type="PROSITE" id="PS50929"/>
    </source>
</evidence>
<dbReference type="Gene3D" id="3.40.50.300">
    <property type="entry name" value="P-loop containing nucleotide triphosphate hydrolases"/>
    <property type="match status" value="2"/>
</dbReference>
<dbReference type="InterPro" id="IPR027417">
    <property type="entry name" value="P-loop_NTPase"/>
</dbReference>
<dbReference type="PROSITE" id="PS00211">
    <property type="entry name" value="ABC_TRANSPORTER_1"/>
    <property type="match status" value="2"/>
</dbReference>
<evidence type="ECO:0000256" key="10">
    <source>
        <dbReference type="ARBA" id="ARBA00023136"/>
    </source>
</evidence>
<dbReference type="PROSITE" id="PS50929">
    <property type="entry name" value="ABC_TM1F"/>
    <property type="match status" value="2"/>
</dbReference>
<feature type="domain" description="ABC transporter" evidence="13">
    <location>
        <begin position="537"/>
        <end position="769"/>
    </location>
</feature>
<keyword evidence="6" id="KW-0677">Repeat</keyword>
<dbReference type="InterPro" id="IPR011527">
    <property type="entry name" value="ABC1_TM_dom"/>
</dbReference>
<dbReference type="RefSeq" id="XP_051364267.1">
    <property type="nucleotide sequence ID" value="XM_051504356.1"/>
</dbReference>
<keyword evidence="3" id="KW-0813">Transport</keyword>
<evidence type="ECO:0000256" key="4">
    <source>
        <dbReference type="ARBA" id="ARBA00022475"/>
    </source>
</evidence>
<feature type="domain" description="ABC transmembrane type-1" evidence="14">
    <location>
        <begin position="711"/>
        <end position="990"/>
    </location>
</feature>
<evidence type="ECO:0000313" key="16">
    <source>
        <dbReference type="Proteomes" id="UP001055219"/>
    </source>
</evidence>
<keyword evidence="9 12" id="KW-1133">Transmembrane helix</keyword>
<feature type="transmembrane region" description="Helical" evidence="12">
    <location>
        <begin position="443"/>
        <end position="469"/>
    </location>
</feature>
<dbReference type="SUPFAM" id="SSF90123">
    <property type="entry name" value="ABC transporter transmembrane region"/>
    <property type="match status" value="2"/>
</dbReference>